<evidence type="ECO:0000256" key="3">
    <source>
        <dbReference type="ARBA" id="ARBA00012438"/>
    </source>
</evidence>
<dbReference type="Gene3D" id="2.10.70.100">
    <property type="match status" value="1"/>
</dbReference>
<evidence type="ECO:0000256" key="10">
    <source>
        <dbReference type="ARBA" id="ARBA00022741"/>
    </source>
</evidence>
<feature type="domain" description="Histidine kinase" evidence="16">
    <location>
        <begin position="381"/>
        <end position="599"/>
    </location>
</feature>
<dbReference type="InterPro" id="IPR003594">
    <property type="entry name" value="HATPase_dom"/>
</dbReference>
<evidence type="ECO:0000313" key="20">
    <source>
        <dbReference type="Proteomes" id="UP000298180"/>
    </source>
</evidence>
<name>A0A4Z0C2F2_9BURK</name>
<dbReference type="Gene3D" id="3.30.450.20">
    <property type="entry name" value="PAS domain"/>
    <property type="match status" value="1"/>
</dbReference>
<dbReference type="InterPro" id="IPR001789">
    <property type="entry name" value="Sig_transdc_resp-reg_receiver"/>
</dbReference>
<keyword evidence="6 14" id="KW-0597">Phosphoprotein</keyword>
<dbReference type="Pfam" id="PF01590">
    <property type="entry name" value="GAF"/>
    <property type="match status" value="1"/>
</dbReference>
<evidence type="ECO:0000256" key="2">
    <source>
        <dbReference type="ARBA" id="ARBA00004429"/>
    </source>
</evidence>
<feature type="region of interest" description="Disordered" evidence="15">
    <location>
        <begin position="1"/>
        <end position="55"/>
    </location>
</feature>
<comment type="subcellular location">
    <subcellularLocation>
        <location evidence="2">Cell inner membrane</location>
        <topology evidence="2">Multi-pass membrane protein</topology>
    </subcellularLocation>
</comment>
<dbReference type="GO" id="GO:0000166">
    <property type="term" value="F:nucleotide binding"/>
    <property type="evidence" value="ECO:0007669"/>
    <property type="project" value="UniProtKB-KW"/>
</dbReference>
<evidence type="ECO:0000313" key="19">
    <source>
        <dbReference type="EMBL" id="TFZ05837.1"/>
    </source>
</evidence>
<dbReference type="InterPro" id="IPR005467">
    <property type="entry name" value="His_kinase_dom"/>
</dbReference>
<comment type="catalytic activity">
    <reaction evidence="1">
        <text>ATP + protein L-histidine = ADP + protein N-phospho-L-histidine.</text>
        <dbReference type="EC" id="2.7.13.3"/>
    </reaction>
</comment>
<dbReference type="InterPro" id="IPR036890">
    <property type="entry name" value="HATPase_C_sf"/>
</dbReference>
<comment type="caution">
    <text evidence="19">The sequence shown here is derived from an EMBL/GenBank/DDBJ whole genome shotgun (WGS) entry which is preliminary data.</text>
</comment>
<dbReference type="SMART" id="SM00387">
    <property type="entry name" value="HATPase_c"/>
    <property type="match status" value="1"/>
</dbReference>
<accession>A0A4Z0C2F2</accession>
<dbReference type="SMART" id="SM00086">
    <property type="entry name" value="PAC"/>
    <property type="match status" value="1"/>
</dbReference>
<evidence type="ECO:0000256" key="7">
    <source>
        <dbReference type="ARBA" id="ARBA00022679"/>
    </source>
</evidence>
<dbReference type="Proteomes" id="UP000298180">
    <property type="component" value="Unassembled WGS sequence"/>
</dbReference>
<evidence type="ECO:0000256" key="15">
    <source>
        <dbReference type="SAM" id="MobiDB-lite"/>
    </source>
</evidence>
<keyword evidence="12" id="KW-1133">Transmembrane helix</keyword>
<dbReference type="Pfam" id="PF00512">
    <property type="entry name" value="HisKA"/>
    <property type="match status" value="1"/>
</dbReference>
<dbReference type="Pfam" id="PF08447">
    <property type="entry name" value="PAS_3"/>
    <property type="match status" value="1"/>
</dbReference>
<evidence type="ECO:0000259" key="18">
    <source>
        <dbReference type="PROSITE" id="PS50113"/>
    </source>
</evidence>
<dbReference type="AlphaFoldDB" id="A0A4Z0C2F2"/>
<dbReference type="SUPFAM" id="SSF47384">
    <property type="entry name" value="Homodimeric domain of signal transducing histidine kinase"/>
    <property type="match status" value="1"/>
</dbReference>
<dbReference type="InterPro" id="IPR013655">
    <property type="entry name" value="PAS_fold_3"/>
</dbReference>
<evidence type="ECO:0000259" key="16">
    <source>
        <dbReference type="PROSITE" id="PS50109"/>
    </source>
</evidence>
<keyword evidence="8" id="KW-0812">Transmembrane</keyword>
<dbReference type="PANTHER" id="PTHR43547:SF2">
    <property type="entry name" value="HYBRID SIGNAL TRANSDUCTION HISTIDINE KINASE C"/>
    <property type="match status" value="1"/>
</dbReference>
<keyword evidence="5" id="KW-0997">Cell inner membrane</keyword>
<dbReference type="InterPro" id="IPR000014">
    <property type="entry name" value="PAS"/>
</dbReference>
<gene>
    <name evidence="19" type="ORF">EZ313_04060</name>
</gene>
<dbReference type="NCBIfam" id="TIGR00229">
    <property type="entry name" value="sensory_box"/>
    <property type="match status" value="1"/>
</dbReference>
<evidence type="ECO:0000256" key="11">
    <source>
        <dbReference type="ARBA" id="ARBA00022777"/>
    </source>
</evidence>
<dbReference type="PROSITE" id="PS50110">
    <property type="entry name" value="RESPONSE_REGULATORY"/>
    <property type="match status" value="1"/>
</dbReference>
<dbReference type="Gene3D" id="3.40.50.2300">
    <property type="match status" value="1"/>
</dbReference>
<dbReference type="InterPro" id="IPR029016">
    <property type="entry name" value="GAF-like_dom_sf"/>
</dbReference>
<dbReference type="InterPro" id="IPR004358">
    <property type="entry name" value="Sig_transdc_His_kin-like_C"/>
</dbReference>
<keyword evidence="20" id="KW-1185">Reference proteome</keyword>
<dbReference type="SUPFAM" id="SSF55874">
    <property type="entry name" value="ATPase domain of HSP90 chaperone/DNA topoisomerase II/histidine kinase"/>
    <property type="match status" value="1"/>
</dbReference>
<keyword evidence="9" id="KW-0677">Repeat</keyword>
<dbReference type="CDD" id="cd00082">
    <property type="entry name" value="HisKA"/>
    <property type="match status" value="1"/>
</dbReference>
<dbReference type="PANTHER" id="PTHR43547">
    <property type="entry name" value="TWO-COMPONENT HISTIDINE KINASE"/>
    <property type="match status" value="1"/>
</dbReference>
<feature type="domain" description="PAC" evidence="18">
    <location>
        <begin position="145"/>
        <end position="197"/>
    </location>
</feature>
<dbReference type="PROSITE" id="PS50109">
    <property type="entry name" value="HIS_KIN"/>
    <property type="match status" value="1"/>
</dbReference>
<dbReference type="GO" id="GO:0000155">
    <property type="term" value="F:phosphorelay sensor kinase activity"/>
    <property type="evidence" value="ECO:0007669"/>
    <property type="project" value="InterPro"/>
</dbReference>
<dbReference type="Gene3D" id="1.10.287.130">
    <property type="match status" value="1"/>
</dbReference>
<keyword evidence="10" id="KW-0547">Nucleotide-binding</keyword>
<keyword evidence="13" id="KW-0472">Membrane</keyword>
<feature type="compositionally biased region" description="Low complexity" evidence="15">
    <location>
        <begin position="609"/>
        <end position="621"/>
    </location>
</feature>
<reference evidence="19 20" key="1">
    <citation type="submission" date="2019-03" db="EMBL/GenBank/DDBJ databases">
        <title>Ramlibacter henchirensis DSM 14656, whole genome shotgun sequence.</title>
        <authorList>
            <person name="Zhang X."/>
            <person name="Feng G."/>
            <person name="Zhu H."/>
        </authorList>
    </citation>
    <scope>NUCLEOTIDE SEQUENCE [LARGE SCALE GENOMIC DNA]</scope>
    <source>
        <strain evidence="19 20">DSM 14656</strain>
    </source>
</reference>
<evidence type="ECO:0000256" key="9">
    <source>
        <dbReference type="ARBA" id="ARBA00022737"/>
    </source>
</evidence>
<dbReference type="PROSITE" id="PS50113">
    <property type="entry name" value="PAC"/>
    <property type="match status" value="1"/>
</dbReference>
<dbReference type="InterPro" id="IPR001610">
    <property type="entry name" value="PAC"/>
</dbReference>
<dbReference type="InterPro" id="IPR000700">
    <property type="entry name" value="PAS-assoc_C"/>
</dbReference>
<keyword evidence="7" id="KW-0808">Transferase</keyword>
<dbReference type="Pfam" id="PF02518">
    <property type="entry name" value="HATPase_c"/>
    <property type="match status" value="1"/>
</dbReference>
<evidence type="ECO:0000256" key="14">
    <source>
        <dbReference type="PROSITE-ProRule" id="PRU00169"/>
    </source>
</evidence>
<dbReference type="Gene3D" id="3.30.450.40">
    <property type="match status" value="1"/>
</dbReference>
<evidence type="ECO:0000256" key="1">
    <source>
        <dbReference type="ARBA" id="ARBA00000085"/>
    </source>
</evidence>
<feature type="region of interest" description="Disordered" evidence="15">
    <location>
        <begin position="602"/>
        <end position="621"/>
    </location>
</feature>
<keyword evidence="11" id="KW-0418">Kinase</keyword>
<dbReference type="EMBL" id="SMLM01000001">
    <property type="protein sequence ID" value="TFZ05837.1"/>
    <property type="molecule type" value="Genomic_DNA"/>
</dbReference>
<dbReference type="SUPFAM" id="SSF52172">
    <property type="entry name" value="CheY-like"/>
    <property type="match status" value="1"/>
</dbReference>
<evidence type="ECO:0000256" key="4">
    <source>
        <dbReference type="ARBA" id="ARBA00022475"/>
    </source>
</evidence>
<dbReference type="InterPro" id="IPR003661">
    <property type="entry name" value="HisK_dim/P_dom"/>
</dbReference>
<dbReference type="SUPFAM" id="SSF55785">
    <property type="entry name" value="PYP-like sensor domain (PAS domain)"/>
    <property type="match status" value="1"/>
</dbReference>
<protein>
    <recommendedName>
        <fullName evidence="3">histidine kinase</fullName>
        <ecNumber evidence="3">2.7.13.3</ecNumber>
    </recommendedName>
</protein>
<evidence type="ECO:0000256" key="6">
    <source>
        <dbReference type="ARBA" id="ARBA00022553"/>
    </source>
</evidence>
<evidence type="ECO:0000256" key="13">
    <source>
        <dbReference type="ARBA" id="ARBA00023136"/>
    </source>
</evidence>
<dbReference type="OrthoDB" id="8552871at2"/>
<dbReference type="InterPro" id="IPR036097">
    <property type="entry name" value="HisK_dim/P_sf"/>
</dbReference>
<dbReference type="GO" id="GO:0005886">
    <property type="term" value="C:plasma membrane"/>
    <property type="evidence" value="ECO:0007669"/>
    <property type="project" value="UniProtKB-SubCell"/>
</dbReference>
<dbReference type="EC" id="2.7.13.3" evidence="3"/>
<dbReference type="SMART" id="SM00388">
    <property type="entry name" value="HisKA"/>
    <property type="match status" value="1"/>
</dbReference>
<dbReference type="Pfam" id="PF00072">
    <property type="entry name" value="Response_reg"/>
    <property type="match status" value="1"/>
</dbReference>
<dbReference type="InterPro" id="IPR011006">
    <property type="entry name" value="CheY-like_superfamily"/>
</dbReference>
<dbReference type="FunFam" id="2.10.70.100:FF:000001">
    <property type="entry name" value="Sensory transduction histidine kinase"/>
    <property type="match status" value="1"/>
</dbReference>
<feature type="domain" description="Response regulatory" evidence="17">
    <location>
        <begin position="625"/>
        <end position="739"/>
    </location>
</feature>
<dbReference type="Gene3D" id="3.30.565.10">
    <property type="entry name" value="Histidine kinase-like ATPase, C-terminal domain"/>
    <property type="match status" value="1"/>
</dbReference>
<dbReference type="InterPro" id="IPR003018">
    <property type="entry name" value="GAF"/>
</dbReference>
<dbReference type="InterPro" id="IPR035965">
    <property type="entry name" value="PAS-like_dom_sf"/>
</dbReference>
<dbReference type="SMART" id="SM00448">
    <property type="entry name" value="REC"/>
    <property type="match status" value="1"/>
</dbReference>
<dbReference type="PRINTS" id="PR00344">
    <property type="entry name" value="BCTRLSENSOR"/>
</dbReference>
<evidence type="ECO:0000256" key="12">
    <source>
        <dbReference type="ARBA" id="ARBA00022989"/>
    </source>
</evidence>
<dbReference type="CDD" id="cd00075">
    <property type="entry name" value="HATPase"/>
    <property type="match status" value="1"/>
</dbReference>
<organism evidence="19 20">
    <name type="scientific">Ramlibacter henchirensis</name>
    <dbReference type="NCBI Taxonomy" id="204072"/>
    <lineage>
        <taxon>Bacteria</taxon>
        <taxon>Pseudomonadati</taxon>
        <taxon>Pseudomonadota</taxon>
        <taxon>Betaproteobacteria</taxon>
        <taxon>Burkholderiales</taxon>
        <taxon>Comamonadaceae</taxon>
        <taxon>Ramlibacter</taxon>
    </lineage>
</organism>
<dbReference type="CDD" id="cd17580">
    <property type="entry name" value="REC_2_DhkD-like"/>
    <property type="match status" value="1"/>
</dbReference>
<evidence type="ECO:0000256" key="5">
    <source>
        <dbReference type="ARBA" id="ARBA00022519"/>
    </source>
</evidence>
<dbReference type="SMART" id="SM00065">
    <property type="entry name" value="GAF"/>
    <property type="match status" value="1"/>
</dbReference>
<dbReference type="SUPFAM" id="SSF55781">
    <property type="entry name" value="GAF domain-like"/>
    <property type="match status" value="1"/>
</dbReference>
<dbReference type="CDD" id="cd00130">
    <property type="entry name" value="PAS"/>
    <property type="match status" value="1"/>
</dbReference>
<proteinExistence type="predicted"/>
<feature type="modified residue" description="4-aspartylphosphate" evidence="14">
    <location>
        <position position="674"/>
    </location>
</feature>
<keyword evidence="4" id="KW-1003">Cell membrane</keyword>
<sequence>MCAGLASASKGPGLHRTPRPSNSRYPFKTLAAAMSARSTPTHPAPRAGGDEASAGAEGDLARLAETLRQSEERLQLALDAGGMGVWQIDLPTGHATWWPGMDRLHGMPEGSEPPHGTAYLELIDPRDRERFSETFREAVERTGWHRVEYRVVRPDGSIRWLESRGRVRRDASGQATSIAGVSLDVTRRKHTEQDLKFLAEASAELAGVNDSQSTLDRIAQLAVPRFADWCAIDLLQDGNLQRVAGAHVDSEKVKLLHELHHRYPPEPDSPQGTWAVARSGQGVLVPEITEEVLQDGVKDPELLAILRTLGLYSYIGAPLNARGRTMGVITFITTESRRRYGPEDLALAEDLARRAAVAIDHAQLLEALRESDKAKDVFLATLAHELRNPLAPIWNGLSIIKMAAGDPQRIEQVGGIIERQVGQLSRLVDDLLDVSRISTGKIELKKEPTNLVHVIGSAVEISRPHIEAAHHKLSIAFPDESTDLVADAARLAQVFSNLLNNAAKYTRRGGRIDVLVETLESELVVRVRDNGTGIAPEMLGKVFGLFTQVPHPGEGRQGGLGIGLSLVEGLVRLHGGSVEAHSAGLDQGSEFVVRLPRQRREALAAGNGPPRAATEAATPAPHTRRLLVVDDNEDAASTVAELLRMSGNEVVVVHDGRSAVAQAAEFRPDVVLLDIGLPDISGYEVARRIRKLEGVRQPILIALTGWGQQQDKEAARTAGFDHHWTKPVDPARLQELSTR</sequence>
<evidence type="ECO:0000256" key="8">
    <source>
        <dbReference type="ARBA" id="ARBA00022692"/>
    </source>
</evidence>
<evidence type="ECO:0000259" key="17">
    <source>
        <dbReference type="PROSITE" id="PS50110"/>
    </source>
</evidence>